<feature type="binding site" evidence="7">
    <location>
        <position position="73"/>
    </location>
    <ligand>
        <name>[4Fe-4S] cluster</name>
        <dbReference type="ChEBI" id="CHEBI:49883"/>
        <note>4Fe-4S-S-AdoMet</note>
    </ligand>
</feature>
<feature type="binding site" evidence="8">
    <location>
        <position position="186"/>
    </location>
    <ligand>
        <name>S-adenosyl-L-methionine</name>
        <dbReference type="ChEBI" id="CHEBI:59789"/>
    </ligand>
</feature>
<dbReference type="AlphaFoldDB" id="A0A9D1SP42"/>
<dbReference type="NCBIfam" id="TIGR03956">
    <property type="entry name" value="rSAM_HydE"/>
    <property type="match status" value="1"/>
</dbReference>
<evidence type="ECO:0000313" key="10">
    <source>
        <dbReference type="EMBL" id="HIU69784.1"/>
    </source>
</evidence>
<dbReference type="GO" id="GO:0051539">
    <property type="term" value="F:4 iron, 4 sulfur cluster binding"/>
    <property type="evidence" value="ECO:0007669"/>
    <property type="project" value="UniProtKB-KW"/>
</dbReference>
<evidence type="ECO:0000256" key="3">
    <source>
        <dbReference type="ARBA" id="ARBA00022723"/>
    </source>
</evidence>
<keyword evidence="4 7" id="KW-0408">Iron</keyword>
<evidence type="ECO:0000259" key="9">
    <source>
        <dbReference type="PROSITE" id="PS51918"/>
    </source>
</evidence>
<dbReference type="InterPro" id="IPR006638">
    <property type="entry name" value="Elp3/MiaA/NifB-like_rSAM"/>
</dbReference>
<dbReference type="Proteomes" id="UP000824125">
    <property type="component" value="Unassembled WGS sequence"/>
</dbReference>
<feature type="binding site" evidence="8">
    <location>
        <position position="237"/>
    </location>
    <ligand>
        <name>S-adenosyl-L-methionine</name>
        <dbReference type="ChEBI" id="CHEBI:59789"/>
    </ligand>
</feature>
<evidence type="ECO:0000256" key="5">
    <source>
        <dbReference type="ARBA" id="ARBA00023014"/>
    </source>
</evidence>
<feature type="binding site" evidence="7">
    <location>
        <position position="66"/>
    </location>
    <ligand>
        <name>[4Fe-4S] cluster</name>
        <dbReference type="ChEBI" id="CHEBI:49883"/>
        <note>4Fe-4S-S-AdoMet</note>
    </ligand>
</feature>
<organism evidence="10 11">
    <name type="scientific">Candidatus Scybalenecus merdavium</name>
    <dbReference type="NCBI Taxonomy" id="2840939"/>
    <lineage>
        <taxon>Bacteria</taxon>
        <taxon>Bacillati</taxon>
        <taxon>Bacillota</taxon>
        <taxon>Clostridia</taxon>
        <taxon>Eubacteriales</taxon>
        <taxon>Oscillospiraceae</taxon>
        <taxon>Oscillospiraceae incertae sedis</taxon>
        <taxon>Candidatus Scybalenecus</taxon>
    </lineage>
</organism>
<evidence type="ECO:0000256" key="6">
    <source>
        <dbReference type="ARBA" id="ARBA00034078"/>
    </source>
</evidence>
<feature type="domain" description="Radical SAM core" evidence="9">
    <location>
        <begin position="52"/>
        <end position="274"/>
    </location>
</feature>
<keyword evidence="2 7" id="KW-0949">S-adenosyl-L-methionine</keyword>
<dbReference type="EMBL" id="DVNM01000042">
    <property type="protein sequence ID" value="HIU69784.1"/>
    <property type="molecule type" value="Genomic_DNA"/>
</dbReference>
<keyword evidence="1 7" id="KW-0004">4Fe-4S</keyword>
<dbReference type="GO" id="GO:0044272">
    <property type="term" value="P:sulfur compound biosynthetic process"/>
    <property type="evidence" value="ECO:0007669"/>
    <property type="project" value="UniProtKB-ARBA"/>
</dbReference>
<comment type="caution">
    <text evidence="10">The sequence shown here is derived from an EMBL/GenBank/DDBJ whole genome shotgun (WGS) entry which is preliminary data.</text>
</comment>
<feature type="binding site" evidence="8">
    <location>
        <position position="141"/>
    </location>
    <ligand>
        <name>(3R)-3-methyl-D-ornithine</name>
        <dbReference type="ChEBI" id="CHEBI:64642"/>
    </ligand>
</feature>
<dbReference type="Gene3D" id="3.20.20.70">
    <property type="entry name" value="Aldolase class I"/>
    <property type="match status" value="1"/>
</dbReference>
<evidence type="ECO:0000256" key="7">
    <source>
        <dbReference type="PIRSR" id="PIRSR004762-1"/>
    </source>
</evidence>
<dbReference type="PIRSF" id="PIRSF004762">
    <property type="entry name" value="CHP00423"/>
    <property type="match status" value="1"/>
</dbReference>
<dbReference type="GO" id="GO:0042364">
    <property type="term" value="P:water-soluble vitamin biosynthetic process"/>
    <property type="evidence" value="ECO:0007669"/>
    <property type="project" value="UniProtKB-ARBA"/>
</dbReference>
<comment type="cofactor">
    <cofactor evidence="6">
        <name>[2Fe-2S] cluster</name>
        <dbReference type="ChEBI" id="CHEBI:190135"/>
    </cofactor>
</comment>
<dbReference type="SFLD" id="SFLDG01060">
    <property type="entry name" value="BATS_domain_containing"/>
    <property type="match status" value="1"/>
</dbReference>
<name>A0A9D1SP42_9FIRM</name>
<keyword evidence="5 7" id="KW-0411">Iron-sulfur</keyword>
<dbReference type="GO" id="GO:0016740">
    <property type="term" value="F:transferase activity"/>
    <property type="evidence" value="ECO:0007669"/>
    <property type="project" value="TreeGrafter"/>
</dbReference>
<protein>
    <submittedName>
        <fullName evidence="10">[FeFe] hydrogenase H-cluster radical SAM maturase HydE</fullName>
    </submittedName>
</protein>
<dbReference type="InterPro" id="IPR010722">
    <property type="entry name" value="BATS_dom"/>
</dbReference>
<reference evidence="10" key="1">
    <citation type="submission" date="2020-10" db="EMBL/GenBank/DDBJ databases">
        <authorList>
            <person name="Gilroy R."/>
        </authorList>
    </citation>
    <scope>NUCLEOTIDE SEQUENCE</scope>
    <source>
        <strain evidence="10">CHK176-6737</strain>
    </source>
</reference>
<dbReference type="InterPro" id="IPR058240">
    <property type="entry name" value="rSAM_sf"/>
</dbReference>
<dbReference type="CDD" id="cd01335">
    <property type="entry name" value="Radical_SAM"/>
    <property type="match status" value="1"/>
</dbReference>
<comment type="cofactor">
    <cofactor evidence="7">
        <name>[4Fe-4S] cluster</name>
        <dbReference type="ChEBI" id="CHEBI:49883"/>
    </cofactor>
    <text evidence="7">Binds 1 [4Fe-4S] cluster. The cluster is coordinated with 3 cysteines and an exchangeable S-adenosyl-L-methionine.</text>
</comment>
<dbReference type="PANTHER" id="PTHR43726">
    <property type="entry name" value="3-METHYLORNITHINE SYNTHASE"/>
    <property type="match status" value="1"/>
</dbReference>
<dbReference type="GO" id="GO:0046872">
    <property type="term" value="F:metal ion binding"/>
    <property type="evidence" value="ECO:0007669"/>
    <property type="project" value="UniProtKB-KW"/>
</dbReference>
<dbReference type="PROSITE" id="PS51918">
    <property type="entry name" value="RADICAL_SAM"/>
    <property type="match status" value="1"/>
</dbReference>
<feature type="binding site" evidence="7">
    <location>
        <position position="70"/>
    </location>
    <ligand>
        <name>[4Fe-4S] cluster</name>
        <dbReference type="ChEBI" id="CHEBI:49883"/>
        <note>4Fe-4S-S-AdoMet</note>
    </ligand>
</feature>
<gene>
    <name evidence="10" type="primary">hydE</name>
    <name evidence="10" type="ORF">IAD23_07505</name>
</gene>
<evidence type="ECO:0000256" key="4">
    <source>
        <dbReference type="ARBA" id="ARBA00023004"/>
    </source>
</evidence>
<accession>A0A9D1SP42</accession>
<evidence type="ECO:0000256" key="2">
    <source>
        <dbReference type="ARBA" id="ARBA00022691"/>
    </source>
</evidence>
<dbReference type="InterPro" id="IPR013785">
    <property type="entry name" value="Aldolase_TIM"/>
</dbReference>
<reference evidence="10" key="2">
    <citation type="journal article" date="2021" name="PeerJ">
        <title>Extensive microbial diversity within the chicken gut microbiome revealed by metagenomics and culture.</title>
        <authorList>
            <person name="Gilroy R."/>
            <person name="Ravi A."/>
            <person name="Getino M."/>
            <person name="Pursley I."/>
            <person name="Horton D.L."/>
            <person name="Alikhan N.F."/>
            <person name="Baker D."/>
            <person name="Gharbi K."/>
            <person name="Hall N."/>
            <person name="Watson M."/>
            <person name="Adriaenssens E.M."/>
            <person name="Foster-Nyarko E."/>
            <person name="Jarju S."/>
            <person name="Secka A."/>
            <person name="Antonio M."/>
            <person name="Oren A."/>
            <person name="Chaudhuri R.R."/>
            <person name="La Ragione R."/>
            <person name="Hildebrand F."/>
            <person name="Pallen M.J."/>
        </authorList>
    </citation>
    <scope>NUCLEOTIDE SEQUENCE</scope>
    <source>
        <strain evidence="10">CHK176-6737</strain>
    </source>
</reference>
<dbReference type="SFLD" id="SFLDG01280">
    <property type="entry name" value="HydE/PylB-like"/>
    <property type="match status" value="1"/>
</dbReference>
<sequence>MSDAFAQIDLLAHGGVPDRTGFTRLIEQYADEQVASYLFEKSRACLLQNFGRGVFVRGLVEISSYCKNDCLYCGLRRSNACAHRYRLREAEILACCVHGYAFGFRTFVLQGGEDAYFTDDRLEKLLLSLKAACPDSAVTLSLGERSRQSYKRLFAAGADRYLLRHEAASPSLYLYLHPGDMQLQNRLRCLHDLKEIGYQTGAGFMVGAPRQTAADLADDLVYLARLRPQMVGIGPFLPARGTPFENCPPGSGALTVFLVAVLRLLLPHANLPATTALASLPGDGRLQALDVGANVVMPNLSPPGVRGKYAIYDNKKSTGGESAEHLELLARDLQKIGRVIDFGRGDYHE</sequence>
<dbReference type="InterPro" id="IPR007197">
    <property type="entry name" value="rSAM"/>
</dbReference>
<evidence type="ECO:0000313" key="11">
    <source>
        <dbReference type="Proteomes" id="UP000824125"/>
    </source>
</evidence>
<dbReference type="PANTHER" id="PTHR43726:SF1">
    <property type="entry name" value="BIOTIN SYNTHASE"/>
    <property type="match status" value="1"/>
</dbReference>
<dbReference type="InterPro" id="IPR034422">
    <property type="entry name" value="HydE/PylB-like"/>
</dbReference>
<dbReference type="SMART" id="SM00729">
    <property type="entry name" value="Elp3"/>
    <property type="match status" value="1"/>
</dbReference>
<dbReference type="InterPro" id="IPR024021">
    <property type="entry name" value="FeFe-hyd_HydE_rSAM"/>
</dbReference>
<proteinExistence type="predicted"/>
<dbReference type="Pfam" id="PF04055">
    <property type="entry name" value="Radical_SAM"/>
    <property type="match status" value="1"/>
</dbReference>
<dbReference type="SFLD" id="SFLDS00029">
    <property type="entry name" value="Radical_SAM"/>
    <property type="match status" value="1"/>
</dbReference>
<keyword evidence="3" id="KW-0479">Metal-binding</keyword>
<evidence type="ECO:0000256" key="8">
    <source>
        <dbReference type="PIRSR" id="PIRSR004762-2"/>
    </source>
</evidence>
<dbReference type="SMART" id="SM00876">
    <property type="entry name" value="BATS"/>
    <property type="match status" value="1"/>
</dbReference>
<dbReference type="SUPFAM" id="SSF102114">
    <property type="entry name" value="Radical SAM enzymes"/>
    <property type="match status" value="1"/>
</dbReference>
<evidence type="ECO:0000256" key="1">
    <source>
        <dbReference type="ARBA" id="ARBA00022485"/>
    </source>
</evidence>
<feature type="binding site" evidence="8">
    <location>
        <position position="166"/>
    </location>
    <ligand>
        <name>S-adenosyl-L-methionine</name>
        <dbReference type="ChEBI" id="CHEBI:59789"/>
    </ligand>
</feature>